<proteinExistence type="predicted"/>
<keyword evidence="2" id="KW-0812">Transmembrane</keyword>
<feature type="compositionally biased region" description="Polar residues" evidence="1">
    <location>
        <begin position="1"/>
        <end position="11"/>
    </location>
</feature>
<dbReference type="Proteomes" id="UP001161325">
    <property type="component" value="Unassembled WGS sequence"/>
</dbReference>
<dbReference type="EMBL" id="BRXS01000008">
    <property type="protein sequence ID" value="GLC28166.1"/>
    <property type="molecule type" value="Genomic_DNA"/>
</dbReference>
<keyword evidence="2" id="KW-0472">Membrane</keyword>
<reference evidence="3" key="1">
    <citation type="submission" date="2022-08" db="EMBL/GenBank/DDBJ databases">
        <title>Draft genome sequencing of Roseisolibacter agri AW1220.</title>
        <authorList>
            <person name="Tobiishi Y."/>
            <person name="Tonouchi A."/>
        </authorList>
    </citation>
    <scope>NUCLEOTIDE SEQUENCE</scope>
    <source>
        <strain evidence="3">AW1220</strain>
    </source>
</reference>
<feature type="region of interest" description="Disordered" evidence="1">
    <location>
        <begin position="1"/>
        <end position="45"/>
    </location>
</feature>
<keyword evidence="2" id="KW-1133">Transmembrane helix</keyword>
<feature type="compositionally biased region" description="Low complexity" evidence="1">
    <location>
        <begin position="21"/>
        <end position="32"/>
    </location>
</feature>
<evidence type="ECO:0000256" key="1">
    <source>
        <dbReference type="SAM" id="MobiDB-lite"/>
    </source>
</evidence>
<evidence type="ECO:0000313" key="4">
    <source>
        <dbReference type="Proteomes" id="UP001161325"/>
    </source>
</evidence>
<accession>A0AA37V8U4</accession>
<evidence type="ECO:0000256" key="2">
    <source>
        <dbReference type="SAM" id="Phobius"/>
    </source>
</evidence>
<dbReference type="AlphaFoldDB" id="A0AA37V8U4"/>
<organism evidence="3 4">
    <name type="scientific">Roseisolibacter agri</name>
    <dbReference type="NCBI Taxonomy" id="2014610"/>
    <lineage>
        <taxon>Bacteria</taxon>
        <taxon>Pseudomonadati</taxon>
        <taxon>Gemmatimonadota</taxon>
        <taxon>Gemmatimonadia</taxon>
        <taxon>Gemmatimonadales</taxon>
        <taxon>Gemmatimonadaceae</taxon>
        <taxon>Roseisolibacter</taxon>
    </lineage>
</organism>
<feature type="transmembrane region" description="Helical" evidence="2">
    <location>
        <begin position="47"/>
        <end position="65"/>
    </location>
</feature>
<gene>
    <name evidence="3" type="ORF">rosag_46790</name>
</gene>
<evidence type="ECO:0000313" key="3">
    <source>
        <dbReference type="EMBL" id="GLC28166.1"/>
    </source>
</evidence>
<keyword evidence="4" id="KW-1185">Reference proteome</keyword>
<sequence length="90" mass="9181">MTRRVSSSPSRSDAGAHPRDGAATAARNGAAHAPRRRDRALTPGDRAALGVGGALVLLMLAWGGWRLGQTVARDRAVAPGVAPAPVMPGH</sequence>
<comment type="caution">
    <text evidence="3">The sequence shown here is derived from an EMBL/GenBank/DDBJ whole genome shotgun (WGS) entry which is preliminary data.</text>
</comment>
<name>A0AA37V8U4_9BACT</name>
<protein>
    <submittedName>
        <fullName evidence="3">Uncharacterized protein</fullName>
    </submittedName>
</protein>